<dbReference type="InParanoid" id="A0A1S3K742"/>
<dbReference type="Proteomes" id="UP000085678">
    <property type="component" value="Unplaced"/>
</dbReference>
<evidence type="ECO:0000256" key="1">
    <source>
        <dbReference type="SAM" id="SignalP"/>
    </source>
</evidence>
<organism evidence="2 3">
    <name type="scientific">Lingula anatina</name>
    <name type="common">Brachiopod</name>
    <name type="synonym">Lingula unguis</name>
    <dbReference type="NCBI Taxonomy" id="7574"/>
    <lineage>
        <taxon>Eukaryota</taxon>
        <taxon>Metazoa</taxon>
        <taxon>Spiralia</taxon>
        <taxon>Lophotrochozoa</taxon>
        <taxon>Brachiopoda</taxon>
        <taxon>Linguliformea</taxon>
        <taxon>Lingulata</taxon>
        <taxon>Lingulida</taxon>
        <taxon>Linguloidea</taxon>
        <taxon>Lingulidae</taxon>
        <taxon>Lingula</taxon>
    </lineage>
</organism>
<accession>A0A1S3K742</accession>
<evidence type="ECO:0000313" key="2">
    <source>
        <dbReference type="Proteomes" id="UP000085678"/>
    </source>
</evidence>
<dbReference type="KEGG" id="lak:106179382"/>
<dbReference type="Gene3D" id="2.60.40.1900">
    <property type="entry name" value="Beta-microseminoprotein (PSP94) domain"/>
    <property type="match status" value="1"/>
</dbReference>
<dbReference type="GeneID" id="106179382"/>
<sequence>MNSTFCLLAGTILAILTYYGAQGYCMAGMSKQEVKATDDGKLDVVTYCEYKGIRIEVNATKETDDCFRCTCSERYMSCCGYGIHAGVIMPAAGCKIVTGADGCKPLHVKVDDETKDCFSGESVIGK</sequence>
<dbReference type="OrthoDB" id="6123676at2759"/>
<feature type="signal peptide" evidence="1">
    <location>
        <begin position="1"/>
        <end position="23"/>
    </location>
</feature>
<keyword evidence="2" id="KW-1185">Reference proteome</keyword>
<reference evidence="3" key="1">
    <citation type="submission" date="2025-08" db="UniProtKB">
        <authorList>
            <consortium name="RefSeq"/>
        </authorList>
    </citation>
    <scope>IDENTIFICATION</scope>
    <source>
        <tissue evidence="3">Gonads</tissue>
    </source>
</reference>
<feature type="chain" id="PRO_5010370192" evidence="1">
    <location>
        <begin position="24"/>
        <end position="126"/>
    </location>
</feature>
<dbReference type="AlphaFoldDB" id="A0A1S3K742"/>
<protein>
    <submittedName>
        <fullName evidence="3">Beta-microseminoprotein-like</fullName>
    </submittedName>
</protein>
<keyword evidence="1" id="KW-0732">Signal</keyword>
<evidence type="ECO:0000313" key="3">
    <source>
        <dbReference type="RefSeq" id="XP_013418448.1"/>
    </source>
</evidence>
<proteinExistence type="predicted"/>
<dbReference type="RefSeq" id="XP_013418448.1">
    <property type="nucleotide sequence ID" value="XM_013562994.1"/>
</dbReference>
<gene>
    <name evidence="3" type="primary">LOC106179382</name>
</gene>
<name>A0A1S3K742_LINAN</name>